<dbReference type="PANTHER" id="PTHR21240:SF28">
    <property type="entry name" value="ISO-OROTATE DECARBOXYLASE (EUROFUNG)"/>
    <property type="match status" value="1"/>
</dbReference>
<keyword evidence="1" id="KW-0456">Lyase</keyword>
<dbReference type="AlphaFoldDB" id="A0A3A8HHV3"/>
<dbReference type="Pfam" id="PF04909">
    <property type="entry name" value="Amidohydro_2"/>
    <property type="match status" value="1"/>
</dbReference>
<dbReference type="InterPro" id="IPR006680">
    <property type="entry name" value="Amidohydro-rel"/>
</dbReference>
<evidence type="ECO:0000313" key="3">
    <source>
        <dbReference type="EMBL" id="NOK34457.1"/>
    </source>
</evidence>
<sequence length="385" mass="43748">MRDGLRIFDADRHVLEPLSLWAEQLEPGLRRHAPRPGRLPDETLEQRLERLGPQGLLPVQPLPEVDGKPLWNHMPEKAWVEFSARAYAQLGRNELLQRPDVYLAQMDRDGVDMAALFPTYALLLEGFWPLKPHVATAFASVYNTWLHDFCAHQPERLRGVGLISRHEPEAMVAEVRRVAGFGWRAVMVRPNPIGGRLLSDAAYEPFWAECEKLSLAVVLHGSGHVYVPSAGADRFDTRFANHVCAHPMELMMGLLALLQGGVLERHPALRIGAMEAGCGWLPYWAWRLDEEYRAVGAEVSATIRQLPSSYLRQHCFVSLEPDEPYLSDVVRHLPEDRLVFGTDFPHLDHGEDVLGSLLSLRDVMTESRLRKVLWENPTRFYGVER</sequence>
<dbReference type="GO" id="GO:0016787">
    <property type="term" value="F:hydrolase activity"/>
    <property type="evidence" value="ECO:0007669"/>
    <property type="project" value="UniProtKB-KW"/>
</dbReference>
<dbReference type="InterPro" id="IPR032466">
    <property type="entry name" value="Metal_Hydrolase"/>
</dbReference>
<gene>
    <name evidence="3" type="ORF">HMI49_14745</name>
</gene>
<feature type="domain" description="Amidohydrolase-related" evidence="2">
    <location>
        <begin position="97"/>
        <end position="382"/>
    </location>
</feature>
<name>A0A3A8HHV3_9BACT</name>
<protein>
    <submittedName>
        <fullName evidence="3">Amidohydrolase</fullName>
    </submittedName>
</protein>
<proteinExistence type="predicted"/>
<reference evidence="3 4" key="1">
    <citation type="submission" date="2020-05" db="EMBL/GenBank/DDBJ databases">
        <authorList>
            <person name="Whitworth D."/>
        </authorList>
    </citation>
    <scope>NUCLEOTIDE SEQUENCE [LARGE SCALE GENOMIC DNA]</scope>
    <source>
        <strain evidence="3 4">AB043B</strain>
    </source>
</reference>
<evidence type="ECO:0000313" key="4">
    <source>
        <dbReference type="Proteomes" id="UP000563426"/>
    </source>
</evidence>
<dbReference type="PANTHER" id="PTHR21240">
    <property type="entry name" value="2-AMINO-3-CARBOXYLMUCONATE-6-SEMIALDEHYDE DECARBOXYLASE"/>
    <property type="match status" value="1"/>
</dbReference>
<keyword evidence="3" id="KW-0378">Hydrolase</keyword>
<keyword evidence="4" id="KW-1185">Reference proteome</keyword>
<comment type="caution">
    <text evidence="3">The sequence shown here is derived from an EMBL/GenBank/DDBJ whole genome shotgun (WGS) entry which is preliminary data.</text>
</comment>
<evidence type="ECO:0000256" key="1">
    <source>
        <dbReference type="ARBA" id="ARBA00023239"/>
    </source>
</evidence>
<organism evidence="3 4">
    <name type="scientific">Corallococcus exercitus</name>
    <dbReference type="NCBI Taxonomy" id="2316736"/>
    <lineage>
        <taxon>Bacteria</taxon>
        <taxon>Pseudomonadati</taxon>
        <taxon>Myxococcota</taxon>
        <taxon>Myxococcia</taxon>
        <taxon>Myxococcales</taxon>
        <taxon>Cystobacterineae</taxon>
        <taxon>Myxococcaceae</taxon>
        <taxon>Corallococcus</taxon>
    </lineage>
</organism>
<evidence type="ECO:0000259" key="2">
    <source>
        <dbReference type="Pfam" id="PF04909"/>
    </source>
</evidence>
<dbReference type="Gene3D" id="3.20.20.140">
    <property type="entry name" value="Metal-dependent hydrolases"/>
    <property type="match status" value="1"/>
</dbReference>
<dbReference type="InterPro" id="IPR032465">
    <property type="entry name" value="ACMSD"/>
</dbReference>
<accession>A0A3A8HHV3</accession>
<dbReference type="GO" id="GO:0016831">
    <property type="term" value="F:carboxy-lyase activity"/>
    <property type="evidence" value="ECO:0007669"/>
    <property type="project" value="InterPro"/>
</dbReference>
<dbReference type="GO" id="GO:0005737">
    <property type="term" value="C:cytoplasm"/>
    <property type="evidence" value="ECO:0007669"/>
    <property type="project" value="TreeGrafter"/>
</dbReference>
<dbReference type="EMBL" id="JABFJV010000070">
    <property type="protein sequence ID" value="NOK34457.1"/>
    <property type="molecule type" value="Genomic_DNA"/>
</dbReference>
<dbReference type="GO" id="GO:0019748">
    <property type="term" value="P:secondary metabolic process"/>
    <property type="evidence" value="ECO:0007669"/>
    <property type="project" value="TreeGrafter"/>
</dbReference>
<dbReference type="Proteomes" id="UP000563426">
    <property type="component" value="Unassembled WGS sequence"/>
</dbReference>
<dbReference type="RefSeq" id="WP_120529044.1">
    <property type="nucleotide sequence ID" value="NZ_JABFJV010000070.1"/>
</dbReference>
<dbReference type="SUPFAM" id="SSF51556">
    <property type="entry name" value="Metallo-dependent hydrolases"/>
    <property type="match status" value="1"/>
</dbReference>
<dbReference type="OrthoDB" id="149172at2"/>